<dbReference type="Gene3D" id="3.60.21.10">
    <property type="match status" value="1"/>
</dbReference>
<name>A0ABU3VQM3_9EURY</name>
<dbReference type="EC" id="3.1.4.-" evidence="1"/>
<comment type="caution">
    <text evidence="3">The sequence shown here is derived from an EMBL/GenBank/DDBJ whole genome shotgun (WGS) entry which is preliminary data.</text>
</comment>
<accession>A0ABU3VQM3</accession>
<proteinExistence type="inferred from homology"/>
<dbReference type="CDD" id="cd00841">
    <property type="entry name" value="MPP_YfcE"/>
    <property type="match status" value="1"/>
</dbReference>
<evidence type="ECO:0000313" key="4">
    <source>
        <dbReference type="Proteomes" id="UP001272052"/>
    </source>
</evidence>
<dbReference type="InterPro" id="IPR024654">
    <property type="entry name" value="Calcineurin-like_PHP_lpxH"/>
</dbReference>
<evidence type="ECO:0000313" key="3">
    <source>
        <dbReference type="EMBL" id="MDV0445713.1"/>
    </source>
</evidence>
<dbReference type="NCBIfam" id="TIGR00040">
    <property type="entry name" value="yfcE"/>
    <property type="match status" value="1"/>
</dbReference>
<dbReference type="InterPro" id="IPR000979">
    <property type="entry name" value="Phosphodiesterase_MJ0936/Vps29"/>
</dbReference>
<organism evidence="3 4">
    <name type="scientific">Methanimicrococcus hacksteinii</name>
    <dbReference type="NCBI Taxonomy" id="3028293"/>
    <lineage>
        <taxon>Archaea</taxon>
        <taxon>Methanobacteriati</taxon>
        <taxon>Methanobacteriota</taxon>
        <taxon>Stenosarchaea group</taxon>
        <taxon>Methanomicrobia</taxon>
        <taxon>Methanosarcinales</taxon>
        <taxon>Methanosarcinaceae</taxon>
        <taxon>Methanimicrococcus</taxon>
    </lineage>
</organism>
<feature type="domain" description="Calcineurin-like phosphoesterase" evidence="2">
    <location>
        <begin position="1"/>
        <end position="165"/>
    </location>
</feature>
<keyword evidence="4" id="KW-1185">Reference proteome</keyword>
<evidence type="ECO:0000256" key="1">
    <source>
        <dbReference type="RuleBase" id="RU362039"/>
    </source>
</evidence>
<comment type="similarity">
    <text evidence="1">Belongs to the metallophosphoesterase superfamily. YfcE family.</text>
</comment>
<gene>
    <name evidence="3" type="ORF">MmiAt1_13070</name>
</gene>
<keyword evidence="1" id="KW-0479">Metal-binding</keyword>
<dbReference type="EMBL" id="JAWDKC010000021">
    <property type="protein sequence ID" value="MDV0445713.1"/>
    <property type="molecule type" value="Genomic_DNA"/>
</dbReference>
<dbReference type="SUPFAM" id="SSF56300">
    <property type="entry name" value="Metallo-dependent phosphatases"/>
    <property type="match status" value="1"/>
</dbReference>
<sequence>MKILVISDTHLPEFDSKEADGLDRSDIDRFSFFPEVLRQKLHEADRIVHAGDFESDDAYNVFQKTGKLKAVYGNRDTEKIRSLLPEKLVFEESGIKFGVIHEAGRSLNDNTARWYILKEMDVDVLIYGHIHTPSIDEYDKKFLICPGSPTKARMSEPAVAEITIDEKEKKITEIQIIPVAKAACGYLKFEEALIEKNEKK</sequence>
<dbReference type="PANTHER" id="PTHR11124">
    <property type="entry name" value="VACUOLAR SORTING PROTEIN VPS29"/>
    <property type="match status" value="1"/>
</dbReference>
<dbReference type="InterPro" id="IPR029052">
    <property type="entry name" value="Metallo-depent_PP-like"/>
</dbReference>
<dbReference type="Proteomes" id="UP001272052">
    <property type="component" value="Unassembled WGS sequence"/>
</dbReference>
<dbReference type="InterPro" id="IPR041802">
    <property type="entry name" value="MPP_YfcE"/>
</dbReference>
<evidence type="ECO:0000259" key="2">
    <source>
        <dbReference type="Pfam" id="PF12850"/>
    </source>
</evidence>
<comment type="cofactor">
    <cofactor evidence="1">
        <name>a divalent metal cation</name>
        <dbReference type="ChEBI" id="CHEBI:60240"/>
    </cofactor>
</comment>
<dbReference type="RefSeq" id="WP_318786138.1">
    <property type="nucleotide sequence ID" value="NZ_JAWDKC010000021.1"/>
</dbReference>
<dbReference type="Pfam" id="PF12850">
    <property type="entry name" value="Metallophos_2"/>
    <property type="match status" value="1"/>
</dbReference>
<reference evidence="3 4" key="1">
    <citation type="submission" date="2023-06" db="EMBL/GenBank/DDBJ databases">
        <title>Genome sequence of Methanimicrococcus sp. At1.</title>
        <authorList>
            <person name="Protasov E."/>
            <person name="Platt K."/>
            <person name="Poehlein A."/>
            <person name="Daniel R."/>
            <person name="Brune A."/>
        </authorList>
    </citation>
    <scope>NUCLEOTIDE SEQUENCE [LARGE SCALE GENOMIC DNA]</scope>
    <source>
        <strain evidence="3 4">At1</strain>
    </source>
</reference>
<protein>
    <recommendedName>
        <fullName evidence="1">Phosphoesterase</fullName>
        <ecNumber evidence="1">3.1.4.-</ecNumber>
    </recommendedName>
</protein>